<dbReference type="EMBL" id="JAUYZG010000014">
    <property type="protein sequence ID" value="KAK2889084.1"/>
    <property type="molecule type" value="Genomic_DNA"/>
</dbReference>
<evidence type="ECO:0000256" key="5">
    <source>
        <dbReference type="ARBA" id="ARBA00023242"/>
    </source>
</evidence>
<evidence type="ECO:0000256" key="7">
    <source>
        <dbReference type="SAM" id="MobiDB-lite"/>
    </source>
</evidence>
<dbReference type="PROSITE" id="PS50297">
    <property type="entry name" value="ANK_REP_REGION"/>
    <property type="match status" value="2"/>
</dbReference>
<dbReference type="InterPro" id="IPR002110">
    <property type="entry name" value="Ankyrin_rpt"/>
</dbReference>
<evidence type="ECO:0000313" key="8">
    <source>
        <dbReference type="EMBL" id="KAK2889084.1"/>
    </source>
</evidence>
<dbReference type="GO" id="GO:0005634">
    <property type="term" value="C:nucleus"/>
    <property type="evidence" value="ECO:0007669"/>
    <property type="project" value="UniProtKB-SubCell"/>
</dbReference>
<dbReference type="PANTHER" id="PTHR46899">
    <property type="entry name" value="PROTEIN PHOSPHATASE 1 REGULATORY SUBUNIT 27"/>
    <property type="match status" value="1"/>
</dbReference>
<keyword evidence="9" id="KW-1185">Reference proteome</keyword>
<dbReference type="InterPro" id="IPR036770">
    <property type="entry name" value="Ankyrin_rpt-contain_sf"/>
</dbReference>
<dbReference type="AlphaFoldDB" id="A0AA88PNN5"/>
<dbReference type="SUPFAM" id="SSF48403">
    <property type="entry name" value="Ankyrin repeat"/>
    <property type="match status" value="1"/>
</dbReference>
<evidence type="ECO:0000256" key="2">
    <source>
        <dbReference type="ARBA" id="ARBA00004210"/>
    </source>
</evidence>
<organism evidence="8 9">
    <name type="scientific">Cirrhinus molitorella</name>
    <name type="common">mud carp</name>
    <dbReference type="NCBI Taxonomy" id="172907"/>
    <lineage>
        <taxon>Eukaryota</taxon>
        <taxon>Metazoa</taxon>
        <taxon>Chordata</taxon>
        <taxon>Craniata</taxon>
        <taxon>Vertebrata</taxon>
        <taxon>Euteleostomi</taxon>
        <taxon>Actinopterygii</taxon>
        <taxon>Neopterygii</taxon>
        <taxon>Teleostei</taxon>
        <taxon>Ostariophysi</taxon>
        <taxon>Cypriniformes</taxon>
        <taxon>Cyprinidae</taxon>
        <taxon>Labeoninae</taxon>
        <taxon>Labeonini</taxon>
        <taxon>Cirrhinus</taxon>
    </lineage>
</organism>
<feature type="compositionally biased region" description="Basic and acidic residues" evidence="7">
    <location>
        <begin position="259"/>
        <end position="273"/>
    </location>
</feature>
<sequence length="273" mass="30782">MKYYQCPVTQTMRYEGCNANTTGPVSCFHSQPSVKPVRNVHFPNDIVFQDYVRQGELERIGRFVRTRRVSLDTIYHSGMAAIHEAVLSGNLECVKLLVKFGADITQRDEDGWTPLHMACSDGFPEIAKYLLSLGADTDAENDCGEKPADLIDPDSKELLQLFGDYNVTLLRDFVVGSSSSLKMVQNYKQTSGACSPTNTEELLTPAHEENVRFIHYTWQRVMREMQTCQGSENNNQGPQKYVERTPNPALSSFTPVDLNDVKRKNTQDSKKSL</sequence>
<comment type="subcellular location">
    <subcellularLocation>
        <location evidence="2">Cytoplasm</location>
        <location evidence="2">Stress granule</location>
    </subcellularLocation>
    <subcellularLocation>
        <location evidence="1">Nucleus</location>
    </subcellularLocation>
</comment>
<feature type="region of interest" description="Disordered" evidence="7">
    <location>
        <begin position="229"/>
        <end position="273"/>
    </location>
</feature>
<gene>
    <name evidence="8" type="ORF">Q8A67_014459</name>
</gene>
<comment type="similarity">
    <text evidence="3">Belongs to the MCRIP family.</text>
</comment>
<keyword evidence="5" id="KW-0539">Nucleus</keyword>
<dbReference type="Gene3D" id="1.25.40.20">
    <property type="entry name" value="Ankyrin repeat-containing domain"/>
    <property type="match status" value="1"/>
</dbReference>
<dbReference type="InterPro" id="IPR029428">
    <property type="entry name" value="MCRIP"/>
</dbReference>
<evidence type="ECO:0000313" key="9">
    <source>
        <dbReference type="Proteomes" id="UP001187343"/>
    </source>
</evidence>
<evidence type="ECO:0000256" key="4">
    <source>
        <dbReference type="ARBA" id="ARBA00022490"/>
    </source>
</evidence>
<evidence type="ECO:0000256" key="1">
    <source>
        <dbReference type="ARBA" id="ARBA00004123"/>
    </source>
</evidence>
<dbReference type="InterPro" id="IPR053080">
    <property type="entry name" value="PP1_regulatory_subunit_27"/>
</dbReference>
<dbReference type="Pfam" id="PF14799">
    <property type="entry name" value="FAM195"/>
    <property type="match status" value="1"/>
</dbReference>
<keyword evidence="6" id="KW-0040">ANK repeat</keyword>
<dbReference type="GO" id="GO:0010494">
    <property type="term" value="C:cytoplasmic stress granule"/>
    <property type="evidence" value="ECO:0007669"/>
    <property type="project" value="UniProtKB-SubCell"/>
</dbReference>
<evidence type="ECO:0000256" key="6">
    <source>
        <dbReference type="PROSITE-ProRule" id="PRU00023"/>
    </source>
</evidence>
<reference evidence="8" key="1">
    <citation type="submission" date="2023-08" db="EMBL/GenBank/DDBJ databases">
        <title>Chromosome-level Genome Assembly of mud carp (Cirrhinus molitorella).</title>
        <authorList>
            <person name="Liu H."/>
        </authorList>
    </citation>
    <scope>NUCLEOTIDE SEQUENCE</scope>
    <source>
        <strain evidence="8">Prfri</strain>
        <tissue evidence="8">Muscle</tissue>
    </source>
</reference>
<evidence type="ECO:0008006" key="10">
    <source>
        <dbReference type="Google" id="ProtNLM"/>
    </source>
</evidence>
<dbReference type="PROSITE" id="PS50088">
    <property type="entry name" value="ANK_REPEAT"/>
    <property type="match status" value="2"/>
</dbReference>
<dbReference type="GO" id="GO:0019902">
    <property type="term" value="F:phosphatase binding"/>
    <property type="evidence" value="ECO:0007669"/>
    <property type="project" value="TreeGrafter"/>
</dbReference>
<feature type="compositionally biased region" description="Polar residues" evidence="7">
    <location>
        <begin position="229"/>
        <end position="238"/>
    </location>
</feature>
<feature type="repeat" description="ANK" evidence="6">
    <location>
        <begin position="77"/>
        <end position="109"/>
    </location>
</feature>
<accession>A0AA88PNN5</accession>
<dbReference type="Proteomes" id="UP001187343">
    <property type="component" value="Unassembled WGS sequence"/>
</dbReference>
<comment type="caution">
    <text evidence="8">The sequence shown here is derived from an EMBL/GenBank/DDBJ whole genome shotgun (WGS) entry which is preliminary data.</text>
</comment>
<evidence type="ECO:0000256" key="3">
    <source>
        <dbReference type="ARBA" id="ARBA00010821"/>
    </source>
</evidence>
<proteinExistence type="inferred from homology"/>
<protein>
    <recommendedName>
        <fullName evidence="10">Protein phosphatase 1 regulatory subunit 27</fullName>
    </recommendedName>
</protein>
<dbReference type="SMART" id="SM00248">
    <property type="entry name" value="ANK"/>
    <property type="match status" value="2"/>
</dbReference>
<dbReference type="PANTHER" id="PTHR46899:SF1">
    <property type="entry name" value="DYSFERLIN INTERACTING PROTEIN 1"/>
    <property type="match status" value="1"/>
</dbReference>
<keyword evidence="4" id="KW-0963">Cytoplasm</keyword>
<dbReference type="Pfam" id="PF12796">
    <property type="entry name" value="Ank_2"/>
    <property type="match status" value="1"/>
</dbReference>
<feature type="repeat" description="ANK" evidence="6">
    <location>
        <begin position="110"/>
        <end position="142"/>
    </location>
</feature>
<name>A0AA88PNN5_9TELE</name>